<dbReference type="STRING" id="56484.A0A1Y2FXG4"/>
<dbReference type="GeneID" id="63782703"/>
<protein>
    <recommendedName>
        <fullName evidence="4">ASTRA-associated protein 1</fullName>
    </recommendedName>
</protein>
<evidence type="ECO:0000256" key="1">
    <source>
        <dbReference type="ARBA" id="ARBA00022574"/>
    </source>
</evidence>
<dbReference type="OMA" id="WHKEGVY"/>
<keyword evidence="1" id="KW-0853">WD repeat</keyword>
<dbReference type="InterPro" id="IPR036322">
    <property type="entry name" value="WD40_repeat_dom_sf"/>
</dbReference>
<dbReference type="SMART" id="SM00320">
    <property type="entry name" value="WD40"/>
    <property type="match status" value="5"/>
</dbReference>
<sequence>MTSSNLLQDDQPPVPFFVLRGHHATIQCLCFHEDTLFSGDAHGFVIRWSLTTCRPLAIWRAHKDALLTVACYKNRIVTHGRDNKLLIWEILNDDQMSTRLPLSTTEARLLKPGQVDPCTRAKPFLQASLDVNALNFCQMSITPSIPRGSSASSSSSHAPGIMIAVPGLLGSEYIDVFEMPSTHRLITRIAPTSPFPSSQTAPTPVSTPGLKKGAGTVMCLDLQYPYLAAGYESGLVVLYLLNVSRVDPKAQRQDGQWGEVHRWQIHHDAVLGCQLCVQEDGVTLFSSGIDALIARYHVPASILDSSMQALGDTHTQDPQSDKITEIYDDSETQGIRVAVRDTKHAGQQSLCLRNDGLFLATAGWDGRGRVYAIPKSTESLRTVQQVAVLKWHREGAVQSVAFAEKGEETGLLALGGKDGKISLWQLF</sequence>
<dbReference type="OrthoDB" id="7668193at2759"/>
<evidence type="ECO:0000313" key="5">
    <source>
        <dbReference type="EMBL" id="ORY87876.1"/>
    </source>
</evidence>
<comment type="similarity">
    <text evidence="3">Belongs to the WD repeat ASA1 family.</text>
</comment>
<dbReference type="InterPro" id="IPR015943">
    <property type="entry name" value="WD40/YVTN_repeat-like_dom_sf"/>
</dbReference>
<evidence type="ECO:0000256" key="2">
    <source>
        <dbReference type="ARBA" id="ARBA00022737"/>
    </source>
</evidence>
<dbReference type="Proteomes" id="UP000193685">
    <property type="component" value="Unassembled WGS sequence"/>
</dbReference>
<dbReference type="Gene3D" id="2.130.10.10">
    <property type="entry name" value="YVTN repeat-like/Quinoprotein amine dehydrogenase"/>
    <property type="match status" value="2"/>
</dbReference>
<name>A0A1Y2FXG4_PROLT</name>
<reference evidence="5 6" key="1">
    <citation type="submission" date="2016-07" db="EMBL/GenBank/DDBJ databases">
        <title>Pervasive Adenine N6-methylation of Active Genes in Fungi.</title>
        <authorList>
            <consortium name="DOE Joint Genome Institute"/>
            <person name="Mondo S.J."/>
            <person name="Dannebaum R.O."/>
            <person name="Kuo R.C."/>
            <person name="Labutti K."/>
            <person name="Haridas S."/>
            <person name="Kuo A."/>
            <person name="Salamov A."/>
            <person name="Ahrendt S.R."/>
            <person name="Lipzen A."/>
            <person name="Sullivan W."/>
            <person name="Andreopoulos W.B."/>
            <person name="Clum A."/>
            <person name="Lindquist E."/>
            <person name="Daum C."/>
            <person name="Ramamoorthy G.K."/>
            <person name="Gryganskyi A."/>
            <person name="Culley D."/>
            <person name="Magnuson J.K."/>
            <person name="James T.Y."/>
            <person name="O'Malley M.A."/>
            <person name="Stajich J.E."/>
            <person name="Spatafora J.W."/>
            <person name="Visel A."/>
            <person name="Grigoriev I.V."/>
        </authorList>
    </citation>
    <scope>NUCLEOTIDE SEQUENCE [LARGE SCALE GENOMIC DNA]</scope>
    <source>
        <strain evidence="5 6">12-1054</strain>
    </source>
</reference>
<evidence type="ECO:0000256" key="3">
    <source>
        <dbReference type="ARBA" id="ARBA00037931"/>
    </source>
</evidence>
<accession>A0A1Y2FXG4</accession>
<organism evidence="5 6">
    <name type="scientific">Protomyces lactucae-debilis</name>
    <dbReference type="NCBI Taxonomy" id="2754530"/>
    <lineage>
        <taxon>Eukaryota</taxon>
        <taxon>Fungi</taxon>
        <taxon>Dikarya</taxon>
        <taxon>Ascomycota</taxon>
        <taxon>Taphrinomycotina</taxon>
        <taxon>Taphrinomycetes</taxon>
        <taxon>Taphrinales</taxon>
        <taxon>Protomycetaceae</taxon>
        <taxon>Protomyces</taxon>
    </lineage>
</organism>
<dbReference type="AlphaFoldDB" id="A0A1Y2FXG4"/>
<dbReference type="PANTHER" id="PTHR19854">
    <property type="entry name" value="TRANSDUCIN BETA-LIKE 3"/>
    <property type="match status" value="1"/>
</dbReference>
<keyword evidence="2" id="KW-0677">Repeat</keyword>
<dbReference type="RefSeq" id="XP_040728371.1">
    <property type="nucleotide sequence ID" value="XM_040866104.1"/>
</dbReference>
<evidence type="ECO:0000313" key="6">
    <source>
        <dbReference type="Proteomes" id="UP000193685"/>
    </source>
</evidence>
<evidence type="ECO:0000256" key="4">
    <source>
        <dbReference type="ARBA" id="ARBA00040563"/>
    </source>
</evidence>
<dbReference type="InterPro" id="IPR001680">
    <property type="entry name" value="WD40_rpt"/>
</dbReference>
<gene>
    <name evidence="5" type="ORF">BCR37DRAFT_15125</name>
</gene>
<comment type="caution">
    <text evidence="5">The sequence shown here is derived from an EMBL/GenBank/DDBJ whole genome shotgun (WGS) entry which is preliminary data.</text>
</comment>
<keyword evidence="6" id="KW-1185">Reference proteome</keyword>
<proteinExistence type="inferred from homology"/>
<dbReference type="PANTHER" id="PTHR19854:SF1">
    <property type="entry name" value="GUANINE NUCLEOTIDE-BINDING PROTEIN SUBUNIT BETA-LIKE PROTEIN 1"/>
    <property type="match status" value="1"/>
</dbReference>
<dbReference type="EMBL" id="MCFI01000001">
    <property type="protein sequence ID" value="ORY87876.1"/>
    <property type="molecule type" value="Genomic_DNA"/>
</dbReference>
<dbReference type="SUPFAM" id="SSF50978">
    <property type="entry name" value="WD40 repeat-like"/>
    <property type="match status" value="1"/>
</dbReference>